<organism evidence="2 3">
    <name type="scientific">Marchantia polymorpha subsp. ruderalis</name>
    <dbReference type="NCBI Taxonomy" id="1480154"/>
    <lineage>
        <taxon>Eukaryota</taxon>
        <taxon>Viridiplantae</taxon>
        <taxon>Streptophyta</taxon>
        <taxon>Embryophyta</taxon>
        <taxon>Marchantiophyta</taxon>
        <taxon>Marchantiopsida</taxon>
        <taxon>Marchantiidae</taxon>
        <taxon>Marchantiales</taxon>
        <taxon>Marchantiaceae</taxon>
        <taxon>Marchantia</taxon>
    </lineage>
</organism>
<reference evidence="2" key="1">
    <citation type="submission" date="2016-03" db="EMBL/GenBank/DDBJ databases">
        <title>Mechanisms controlling the formation of the plant cell surface in tip-growing cells are functionally conserved among land plants.</title>
        <authorList>
            <person name="Honkanen S."/>
            <person name="Jones V.A."/>
            <person name="Morieri G."/>
            <person name="Champion C."/>
            <person name="Hetherington A.J."/>
            <person name="Kelly S."/>
            <person name="Saint-Marcoux D."/>
            <person name="Proust H."/>
            <person name="Prescott H."/>
            <person name="Dolan L."/>
        </authorList>
    </citation>
    <scope>NUCLEOTIDE SEQUENCE [LARGE SCALE GENOMIC DNA]</scope>
    <source>
        <tissue evidence="2">Whole gametophyte</tissue>
    </source>
</reference>
<keyword evidence="3" id="KW-1185">Reference proteome</keyword>
<dbReference type="PANTHER" id="PTHR11439:SF483">
    <property type="entry name" value="PEPTIDE SYNTHASE GLIP-LIKE, PUTATIVE (AFU_ORTHOLOGUE AFUA_3G12920)-RELATED"/>
    <property type="match status" value="1"/>
</dbReference>
<dbReference type="PANTHER" id="PTHR11439">
    <property type="entry name" value="GAG-POL-RELATED RETROTRANSPOSON"/>
    <property type="match status" value="1"/>
</dbReference>
<evidence type="ECO:0008006" key="4">
    <source>
        <dbReference type="Google" id="ProtNLM"/>
    </source>
</evidence>
<evidence type="ECO:0000313" key="2">
    <source>
        <dbReference type="EMBL" id="OAE30742.1"/>
    </source>
</evidence>
<protein>
    <recommendedName>
        <fullName evidence="4">RNase H type-1 domain-containing protein</fullName>
    </recommendedName>
</protein>
<feature type="compositionally biased region" description="Acidic residues" evidence="1">
    <location>
        <begin position="1"/>
        <end position="12"/>
    </location>
</feature>
<accession>A0A176WEG1</accession>
<dbReference type="CDD" id="cd09272">
    <property type="entry name" value="RNase_HI_RT_Ty1"/>
    <property type="match status" value="1"/>
</dbReference>
<name>A0A176WEG1_MARPO</name>
<sequence>MTGEAEEQDFVLEDFHEEQHIVGEPPPEPTHSDQPESSTARPTCVRRAAKRYGYWFPTEHAVRDENLLVDDSEEALITEDARLLFDARSNNASSLLGYVDADYGGDLGRRRSTTGYVFTLASGCISWRSTLQKCTSQSSTEAEYVPTAEAKVANEAIWLNKLATEMKLPHSDVSLYCDSQSALHLAWNNVMDGR</sequence>
<dbReference type="EMBL" id="LVLJ01001257">
    <property type="protein sequence ID" value="OAE30742.1"/>
    <property type="molecule type" value="Genomic_DNA"/>
</dbReference>
<dbReference type="AlphaFoldDB" id="A0A176WEG1"/>
<gene>
    <name evidence="2" type="ORF">AXG93_1190s1030</name>
</gene>
<evidence type="ECO:0000313" key="3">
    <source>
        <dbReference type="Proteomes" id="UP000077202"/>
    </source>
</evidence>
<feature type="region of interest" description="Disordered" evidence="1">
    <location>
        <begin position="1"/>
        <end position="43"/>
    </location>
</feature>
<proteinExistence type="predicted"/>
<evidence type="ECO:0000256" key="1">
    <source>
        <dbReference type="SAM" id="MobiDB-lite"/>
    </source>
</evidence>
<dbReference type="Proteomes" id="UP000077202">
    <property type="component" value="Unassembled WGS sequence"/>
</dbReference>
<comment type="caution">
    <text evidence="2">The sequence shown here is derived from an EMBL/GenBank/DDBJ whole genome shotgun (WGS) entry which is preliminary data.</text>
</comment>